<dbReference type="PROSITE" id="PS50088">
    <property type="entry name" value="ANK_REPEAT"/>
    <property type="match status" value="1"/>
</dbReference>
<dbReference type="EMBL" id="JAFREP010000002">
    <property type="protein sequence ID" value="MBO1317328.1"/>
    <property type="molecule type" value="Genomic_DNA"/>
</dbReference>
<keyword evidence="1" id="KW-0040">ANK repeat</keyword>
<proteinExistence type="predicted"/>
<comment type="caution">
    <text evidence="4">The sequence shown here is derived from an EMBL/GenBank/DDBJ whole genome shotgun (WGS) entry which is preliminary data.</text>
</comment>
<evidence type="ECO:0000256" key="1">
    <source>
        <dbReference type="PROSITE-ProRule" id="PRU00023"/>
    </source>
</evidence>
<dbReference type="InterPro" id="IPR036770">
    <property type="entry name" value="Ankyrin_rpt-contain_sf"/>
</dbReference>
<name>A0A8J7U0R1_9BACT</name>
<evidence type="ECO:0000313" key="4">
    <source>
        <dbReference type="EMBL" id="MBO1317328.1"/>
    </source>
</evidence>
<evidence type="ECO:0000259" key="3">
    <source>
        <dbReference type="Pfam" id="PF13360"/>
    </source>
</evidence>
<dbReference type="PROSITE" id="PS50297">
    <property type="entry name" value="ANK_REP_REGION"/>
    <property type="match status" value="1"/>
</dbReference>
<dbReference type="PANTHER" id="PTHR34512:SF30">
    <property type="entry name" value="OUTER MEMBRANE PROTEIN ASSEMBLY FACTOR BAMB"/>
    <property type="match status" value="1"/>
</dbReference>
<sequence>MLLMCWLLFLVQDPSATAPEQRGDVARETQLLEAADDGALAEVKRLIEAGVAIEAKNRFGMTPLYLAARRGHVAVVRYLHEKGAKLDVSERVYGISVIGALLYDDRDETVVLEYLLDQKVVPTVSEILPLFEKKKTKTLGLIFDRNIPVGDTAVMLRGFAGQGNEDGVKILLEKGSFSEEARVRALDHALLAGNDAIIALLANTDALKKRPIPKIEEPKGFVGTYATERGFKVRFLFQDGLFKAESEGNDPTPLLRVSDVAYEIVGRMGATATFEEPVDGVMQKINVVYPTFSFQLTRTAKGKPKADAAAGADADPVAAVSADAAQPATAGKGGDGKGFWPSFRGPGARGVAEKQNLPLVWSEEQHVRWKIPIPGLAHAAPIIWEDRVFIVSAENGEEKPTLRIGLYGDIEPIGDLGEQAYSLTAFDTATGKQKWRQVIATAKAKNDRHPKSSHANATPVTDGKHLVVLLGSEGLFCFDMKGKFKWRKDLGLMEGSWFYDEKVEWGHGSSPVIDGDRVFLQVDRARDSFIAAYALKDGKELWRTGRHEIPSWSSPTLVKANSGDELVTNGINAVRAYDPKNGKLLWWLEGSSEIAVPTPFEHGGKVIVTNGYRPIQPIYVLKPGARGAIKVPGEDEEKGPHMVWNTKRGGPYLPTPVAYDGLLYVVDNQGVLTCYDLKDGKKHYRQRLARGVAVTASSLVVDGRLLVFSEFGDTFVVQTGPEFKLLARNKIEDNQLASPAVAGGLLYIRGERHLYAIGGKSAE</sequence>
<reference evidence="4" key="1">
    <citation type="submission" date="2021-03" db="EMBL/GenBank/DDBJ databases">
        <authorList>
            <person name="Wang G."/>
        </authorList>
    </citation>
    <scope>NUCLEOTIDE SEQUENCE</scope>
    <source>
        <strain evidence="4">KCTC 12899</strain>
    </source>
</reference>
<dbReference type="InterPro" id="IPR011047">
    <property type="entry name" value="Quinoprotein_ADH-like_sf"/>
</dbReference>
<dbReference type="InterPro" id="IPR002372">
    <property type="entry name" value="PQQ_rpt_dom"/>
</dbReference>
<evidence type="ECO:0000313" key="5">
    <source>
        <dbReference type="EMBL" id="MBO1318635.1"/>
    </source>
</evidence>
<feature type="repeat" description="ANK" evidence="1">
    <location>
        <begin position="59"/>
        <end position="91"/>
    </location>
</feature>
<keyword evidence="6" id="KW-1185">Reference proteome</keyword>
<dbReference type="Proteomes" id="UP000664417">
    <property type="component" value="Unassembled WGS sequence"/>
</dbReference>
<evidence type="ECO:0000256" key="2">
    <source>
        <dbReference type="SAM" id="MobiDB-lite"/>
    </source>
</evidence>
<feature type="domain" description="Pyrrolo-quinoline quinone repeat" evidence="3">
    <location>
        <begin position="643"/>
        <end position="712"/>
    </location>
</feature>
<dbReference type="Gene3D" id="2.130.10.10">
    <property type="entry name" value="YVTN repeat-like/Quinoprotein amine dehydrogenase"/>
    <property type="match status" value="2"/>
</dbReference>
<evidence type="ECO:0000313" key="6">
    <source>
        <dbReference type="Proteomes" id="UP000664417"/>
    </source>
</evidence>
<dbReference type="InterPro" id="IPR002110">
    <property type="entry name" value="Ankyrin_rpt"/>
</dbReference>
<accession>A0A8J7U0R1</accession>
<dbReference type="InterPro" id="IPR015943">
    <property type="entry name" value="WD40/YVTN_repeat-like_dom_sf"/>
</dbReference>
<organism evidence="4 6">
    <name type="scientific">Acanthopleuribacter pedis</name>
    <dbReference type="NCBI Taxonomy" id="442870"/>
    <lineage>
        <taxon>Bacteria</taxon>
        <taxon>Pseudomonadati</taxon>
        <taxon>Acidobacteriota</taxon>
        <taxon>Holophagae</taxon>
        <taxon>Acanthopleuribacterales</taxon>
        <taxon>Acanthopleuribacteraceae</taxon>
        <taxon>Acanthopleuribacter</taxon>
    </lineage>
</organism>
<dbReference type="AlphaFoldDB" id="A0A8J7U0R1"/>
<gene>
    <name evidence="4" type="ORF">J3U88_02565</name>
    <name evidence="5" type="ORF">J3U88_09205</name>
</gene>
<dbReference type="InterPro" id="IPR018391">
    <property type="entry name" value="PQQ_b-propeller_rpt"/>
</dbReference>
<dbReference type="EMBL" id="JAFREP010000006">
    <property type="protein sequence ID" value="MBO1318635.1"/>
    <property type="molecule type" value="Genomic_DNA"/>
</dbReference>
<dbReference type="SMART" id="SM00564">
    <property type="entry name" value="PQQ"/>
    <property type="match status" value="4"/>
</dbReference>
<dbReference type="SMART" id="SM00248">
    <property type="entry name" value="ANK"/>
    <property type="match status" value="2"/>
</dbReference>
<dbReference type="Pfam" id="PF13360">
    <property type="entry name" value="PQQ_2"/>
    <property type="match status" value="2"/>
</dbReference>
<feature type="domain" description="Pyrrolo-quinoline quinone repeat" evidence="3">
    <location>
        <begin position="422"/>
        <end position="594"/>
    </location>
</feature>
<dbReference type="Gene3D" id="1.25.40.20">
    <property type="entry name" value="Ankyrin repeat-containing domain"/>
    <property type="match status" value="1"/>
</dbReference>
<dbReference type="PANTHER" id="PTHR34512">
    <property type="entry name" value="CELL SURFACE PROTEIN"/>
    <property type="match status" value="1"/>
</dbReference>
<dbReference type="Pfam" id="PF13637">
    <property type="entry name" value="Ank_4"/>
    <property type="match status" value="1"/>
</dbReference>
<dbReference type="SUPFAM" id="SSF50998">
    <property type="entry name" value="Quinoprotein alcohol dehydrogenase-like"/>
    <property type="match status" value="1"/>
</dbReference>
<protein>
    <submittedName>
        <fullName evidence="4">PQQ-binding-like beta-propeller repeat protein</fullName>
    </submittedName>
</protein>
<feature type="region of interest" description="Disordered" evidence="2">
    <location>
        <begin position="323"/>
        <end position="345"/>
    </location>
</feature>
<dbReference type="SUPFAM" id="SSF48403">
    <property type="entry name" value="Ankyrin repeat"/>
    <property type="match status" value="1"/>
</dbReference>